<dbReference type="RefSeq" id="WP_003333853.1">
    <property type="nucleotide sequence ID" value="NZ_CP007806.1"/>
</dbReference>
<dbReference type="InterPro" id="IPR036388">
    <property type="entry name" value="WH-like_DNA-bd_sf"/>
</dbReference>
<reference evidence="9 10" key="1">
    <citation type="journal article" date="2011" name="J. Bacteriol.">
        <title>Genome sequence of Brevibacillus laterosporus LMG 15441, a pathogen of invertebrates.</title>
        <authorList>
            <person name="Djukic M."/>
            <person name="Poehlein A."/>
            <person name="Thurmer A."/>
            <person name="Daniel R."/>
        </authorList>
    </citation>
    <scope>NUCLEOTIDE SEQUENCE [LARGE SCALE GENOMIC DNA]</scope>
    <source>
        <strain evidence="9 10">LMG 15441</strain>
    </source>
</reference>
<evidence type="ECO:0000256" key="2">
    <source>
        <dbReference type="ARBA" id="ARBA00023015"/>
    </source>
</evidence>
<dbReference type="CDD" id="cd06171">
    <property type="entry name" value="Sigma70_r4"/>
    <property type="match status" value="1"/>
</dbReference>
<evidence type="ECO:0000256" key="6">
    <source>
        <dbReference type="RuleBase" id="RU000716"/>
    </source>
</evidence>
<dbReference type="HOGENOM" id="CLU_047691_3_4_9"/>
<dbReference type="Gene3D" id="1.10.1740.10">
    <property type="match status" value="1"/>
</dbReference>
<dbReference type="GO" id="GO:0006950">
    <property type="term" value="P:response to stress"/>
    <property type="evidence" value="ECO:0007669"/>
    <property type="project" value="UniProtKB-ARBA"/>
</dbReference>
<dbReference type="AlphaFoldDB" id="A0A075QZ94"/>
<proteinExistence type="inferred from homology"/>
<dbReference type="InterPro" id="IPR013249">
    <property type="entry name" value="RNA_pol_sigma70_r4_t2"/>
</dbReference>
<keyword evidence="4 6" id="KW-0238">DNA-binding</keyword>
<comment type="similarity">
    <text evidence="1 6">Belongs to the sigma-70 factor family. ECF subfamily.</text>
</comment>
<keyword evidence="10" id="KW-1185">Reference proteome</keyword>
<dbReference type="InterPro" id="IPR000838">
    <property type="entry name" value="RNA_pol_sigma70_ECF_CS"/>
</dbReference>
<keyword evidence="2 6" id="KW-0805">Transcription regulation</keyword>
<dbReference type="InterPro" id="IPR013324">
    <property type="entry name" value="RNA_pol_sigma_r3/r4-like"/>
</dbReference>
<dbReference type="Proteomes" id="UP000005850">
    <property type="component" value="Chromosome"/>
</dbReference>
<feature type="domain" description="RNA polymerase sigma-70 region 2" evidence="7">
    <location>
        <begin position="11"/>
        <end position="75"/>
    </location>
</feature>
<dbReference type="EMBL" id="CP007806">
    <property type="protein sequence ID" value="AIG24536.1"/>
    <property type="molecule type" value="Genomic_DNA"/>
</dbReference>
<evidence type="ECO:0000313" key="9">
    <source>
        <dbReference type="EMBL" id="AIG24536.1"/>
    </source>
</evidence>
<dbReference type="PANTHER" id="PTHR43133">
    <property type="entry name" value="RNA POLYMERASE ECF-TYPE SIGMA FACTO"/>
    <property type="match status" value="1"/>
</dbReference>
<evidence type="ECO:0000259" key="8">
    <source>
        <dbReference type="Pfam" id="PF08281"/>
    </source>
</evidence>
<dbReference type="SUPFAM" id="SSF88946">
    <property type="entry name" value="Sigma2 domain of RNA polymerase sigma factors"/>
    <property type="match status" value="1"/>
</dbReference>
<organism evidence="9 10">
    <name type="scientific">Brevibacillus laterosporus LMG 15441</name>
    <dbReference type="NCBI Taxonomy" id="1042163"/>
    <lineage>
        <taxon>Bacteria</taxon>
        <taxon>Bacillati</taxon>
        <taxon>Bacillota</taxon>
        <taxon>Bacilli</taxon>
        <taxon>Bacillales</taxon>
        <taxon>Paenibacillaceae</taxon>
        <taxon>Brevibacillus</taxon>
    </lineage>
</organism>
<dbReference type="KEGG" id="blr:BRLA_c001210"/>
<dbReference type="NCBIfam" id="TIGR02937">
    <property type="entry name" value="sigma70-ECF"/>
    <property type="match status" value="1"/>
</dbReference>
<evidence type="ECO:0000256" key="4">
    <source>
        <dbReference type="ARBA" id="ARBA00023125"/>
    </source>
</evidence>
<dbReference type="eggNOG" id="COG1595">
    <property type="taxonomic scope" value="Bacteria"/>
</dbReference>
<evidence type="ECO:0000256" key="3">
    <source>
        <dbReference type="ARBA" id="ARBA00023082"/>
    </source>
</evidence>
<dbReference type="GO" id="GO:0016987">
    <property type="term" value="F:sigma factor activity"/>
    <property type="evidence" value="ECO:0007669"/>
    <property type="project" value="UniProtKB-KW"/>
</dbReference>
<dbReference type="InterPro" id="IPR039425">
    <property type="entry name" value="RNA_pol_sigma-70-like"/>
</dbReference>
<dbReference type="InterPro" id="IPR007627">
    <property type="entry name" value="RNA_pol_sigma70_r2"/>
</dbReference>
<keyword evidence="3 6" id="KW-0731">Sigma factor</keyword>
<name>A0A075QZ94_BRELA</name>
<sequence>MTRREHIEEWFVRYSDDIYKFLVYYTRNRDVEDLVQEVFMKAIRGYEKYEGRAQPKTWLFSIARNTAIDHERKKRYLSWLPDTWLKQIKSPDGTPEEIVGKQEENQLLYASVQRLKPSYREVVILRGIKGLSPSETAEILQWSESKVNTTLHRALKTLQKSLGKETDVDGVINRVI</sequence>
<dbReference type="Pfam" id="PF08281">
    <property type="entry name" value="Sigma70_r4_2"/>
    <property type="match status" value="1"/>
</dbReference>
<feature type="domain" description="RNA polymerase sigma factor 70 region 4 type 2" evidence="8">
    <location>
        <begin position="107"/>
        <end position="158"/>
    </location>
</feature>
<evidence type="ECO:0000256" key="5">
    <source>
        <dbReference type="ARBA" id="ARBA00023163"/>
    </source>
</evidence>
<evidence type="ECO:0000256" key="1">
    <source>
        <dbReference type="ARBA" id="ARBA00010641"/>
    </source>
</evidence>
<dbReference type="GO" id="GO:0003677">
    <property type="term" value="F:DNA binding"/>
    <property type="evidence" value="ECO:0007669"/>
    <property type="project" value="UniProtKB-KW"/>
</dbReference>
<keyword evidence="5 6" id="KW-0804">Transcription</keyword>
<dbReference type="GO" id="GO:0006352">
    <property type="term" value="P:DNA-templated transcription initiation"/>
    <property type="evidence" value="ECO:0007669"/>
    <property type="project" value="InterPro"/>
</dbReference>
<dbReference type="Pfam" id="PF04542">
    <property type="entry name" value="Sigma70_r2"/>
    <property type="match status" value="1"/>
</dbReference>
<dbReference type="PROSITE" id="PS01063">
    <property type="entry name" value="SIGMA70_ECF"/>
    <property type="match status" value="1"/>
</dbReference>
<dbReference type="SUPFAM" id="SSF88659">
    <property type="entry name" value="Sigma3 and sigma4 domains of RNA polymerase sigma factors"/>
    <property type="match status" value="1"/>
</dbReference>
<evidence type="ECO:0000259" key="7">
    <source>
        <dbReference type="Pfam" id="PF04542"/>
    </source>
</evidence>
<dbReference type="InterPro" id="IPR014284">
    <property type="entry name" value="RNA_pol_sigma-70_dom"/>
</dbReference>
<accession>A0A075QZ94</accession>
<gene>
    <name evidence="9" type="primary">sigX_1</name>
    <name evidence="9" type="ORF">BRLA_c001210</name>
</gene>
<dbReference type="InterPro" id="IPR013325">
    <property type="entry name" value="RNA_pol_sigma_r2"/>
</dbReference>
<dbReference type="Gene3D" id="1.10.10.10">
    <property type="entry name" value="Winged helix-like DNA-binding domain superfamily/Winged helix DNA-binding domain"/>
    <property type="match status" value="1"/>
</dbReference>
<dbReference type="STRING" id="1042163.BRLA_c001210"/>
<protein>
    <recommendedName>
        <fullName evidence="6">RNA polymerase sigma factor</fullName>
    </recommendedName>
</protein>
<dbReference type="PANTHER" id="PTHR43133:SF60">
    <property type="entry name" value="RNA POLYMERASE SIGMA FACTOR SIGV"/>
    <property type="match status" value="1"/>
</dbReference>
<evidence type="ECO:0000313" key="10">
    <source>
        <dbReference type="Proteomes" id="UP000005850"/>
    </source>
</evidence>